<dbReference type="AlphaFoldDB" id="R8BGL6"/>
<dbReference type="GeneID" id="19326639"/>
<dbReference type="HOGENOM" id="CLU_015092_4_3_1"/>
<name>R8BGL6_PHAM7</name>
<dbReference type="Pfam" id="PF11374">
    <property type="entry name" value="DUF3176"/>
    <property type="match status" value="1"/>
</dbReference>
<keyword evidence="1" id="KW-0812">Transmembrane</keyword>
<dbReference type="PANTHER" id="PTHR35394:SF5">
    <property type="entry name" value="DUF3176 DOMAIN-CONTAINING PROTEIN"/>
    <property type="match status" value="1"/>
</dbReference>
<feature type="transmembrane region" description="Helical" evidence="1">
    <location>
        <begin position="555"/>
        <end position="576"/>
    </location>
</feature>
<gene>
    <name evidence="2" type="ORF">UCRPA7_6024</name>
</gene>
<keyword evidence="3" id="KW-1185">Reference proteome</keyword>
<evidence type="ECO:0000313" key="3">
    <source>
        <dbReference type="Proteomes" id="UP000014074"/>
    </source>
</evidence>
<keyword evidence="1" id="KW-0472">Membrane</keyword>
<sequence length="651" mass="69608">MAKAKAQPPARQSVLDGDGWLFEVLSLIAAAGFLGAMGGLIVRYDGQNASDWPYAVTLNAFVAVLSLAAKACVMFAVCASLSQWKWILYAGAGHILIDFERIDSASRGPLGSAALLVTTWKGGLVVRLGAIVTLLALALDPFTQQIIQLRQDLVFTPAEPYAQNTRIGASAYYWDGNVIKDNSTPLTNGTDGSLNTYETSTPPYMQAAVLDGLSRSMSQLQAQTPYSCPTADCRWPVFNSLAVCSRCSNTTSQISRIPGNSIDLYRAFAAQYDGRGMLGNNATAFRLPTGQFIANMDGYMEDTTGSNGAPPCLMSASGTGIASKTLSLQESNTLIWSTNILAIAPPHNDELNMTTPVGGKWPDMPLVSNECGLYWCVNQYESAVSNNTLSERVTEQETTLDMPKDGFAWPFDGLQFNQTVVDTGIWPGQIGLCDTKQEGGFGCLNVSIEAVLSLNNYFQTLLATDATPMNDTAGLGPNALHNEGGLIDGRFVPTALAGIWTDAKQDLQATFEALALSVTNAIRSSAMGTQDTASTVTGSTEGTIGRTQTLFDMQWQWMALHCTVFVLAIVFLLLTVTHPGRNRAPLWKSSALAILACGANAAEVLDGAETMPQIRDRAKKGEVVLFDGTVAGQEREHDVDQKLLGSGAVKP</sequence>
<keyword evidence="1" id="KW-1133">Transmembrane helix</keyword>
<dbReference type="PANTHER" id="PTHR35394">
    <property type="entry name" value="DUF3176 DOMAIN-CONTAINING PROTEIN"/>
    <property type="match status" value="1"/>
</dbReference>
<evidence type="ECO:0000313" key="2">
    <source>
        <dbReference type="EMBL" id="EON98480.1"/>
    </source>
</evidence>
<organism evidence="2 3">
    <name type="scientific">Phaeoacremonium minimum (strain UCR-PA7)</name>
    <name type="common">Esca disease fungus</name>
    <name type="synonym">Togninia minima</name>
    <dbReference type="NCBI Taxonomy" id="1286976"/>
    <lineage>
        <taxon>Eukaryota</taxon>
        <taxon>Fungi</taxon>
        <taxon>Dikarya</taxon>
        <taxon>Ascomycota</taxon>
        <taxon>Pezizomycotina</taxon>
        <taxon>Sordariomycetes</taxon>
        <taxon>Sordariomycetidae</taxon>
        <taxon>Togniniales</taxon>
        <taxon>Togniniaceae</taxon>
        <taxon>Phaeoacremonium</taxon>
    </lineage>
</organism>
<dbReference type="eggNOG" id="ENOG502SH3U">
    <property type="taxonomic scope" value="Eukaryota"/>
</dbReference>
<dbReference type="KEGG" id="tmn:UCRPA7_6024"/>
<protein>
    <submittedName>
        <fullName evidence="2">Uncharacterized protein</fullName>
    </submittedName>
</protein>
<feature type="transmembrane region" description="Helical" evidence="1">
    <location>
        <begin position="20"/>
        <end position="42"/>
    </location>
</feature>
<accession>R8BGL6</accession>
<proteinExistence type="predicted"/>
<dbReference type="EMBL" id="KB933216">
    <property type="protein sequence ID" value="EON98480.1"/>
    <property type="molecule type" value="Genomic_DNA"/>
</dbReference>
<evidence type="ECO:0000256" key="1">
    <source>
        <dbReference type="SAM" id="Phobius"/>
    </source>
</evidence>
<dbReference type="InterPro" id="IPR021514">
    <property type="entry name" value="DUF3176"/>
</dbReference>
<feature type="transmembrane region" description="Helical" evidence="1">
    <location>
        <begin position="54"/>
        <end position="77"/>
    </location>
</feature>
<dbReference type="Proteomes" id="UP000014074">
    <property type="component" value="Unassembled WGS sequence"/>
</dbReference>
<dbReference type="OrthoDB" id="5376804at2759"/>
<dbReference type="RefSeq" id="XP_007916757.1">
    <property type="nucleotide sequence ID" value="XM_007918566.1"/>
</dbReference>
<reference evidence="3" key="1">
    <citation type="journal article" date="2013" name="Genome Announc.">
        <title>Draft genome sequence of the ascomycete Phaeoacremonium aleophilum strain UCR-PA7, a causal agent of the esca disease complex in grapevines.</title>
        <authorList>
            <person name="Blanco-Ulate B."/>
            <person name="Rolshausen P."/>
            <person name="Cantu D."/>
        </authorList>
    </citation>
    <scope>NUCLEOTIDE SEQUENCE [LARGE SCALE GENOMIC DNA]</scope>
    <source>
        <strain evidence="3">UCR-PA7</strain>
    </source>
</reference>